<gene>
    <name evidence="1" type="ORF">CIB84_014402</name>
</gene>
<sequence length="55" mass="5704">MDFPTTSAMAMDGPCSVHGGAWASLLFLASSALWPLLSNLSPGPTAPNLDLRMGQ</sequence>
<comment type="caution">
    <text evidence="1">The sequence shown here is derived from an EMBL/GenBank/DDBJ whole genome shotgun (WGS) entry which is preliminary data.</text>
</comment>
<dbReference type="AlphaFoldDB" id="A0A2P4SCN3"/>
<accession>A0A2P4SCN3</accession>
<dbReference type="EMBL" id="PPHD01064284">
    <property type="protein sequence ID" value="POI21851.1"/>
    <property type="molecule type" value="Genomic_DNA"/>
</dbReference>
<reference evidence="1 2" key="1">
    <citation type="submission" date="2018-01" db="EMBL/GenBank/DDBJ databases">
        <title>Comparison of the Chinese Bamboo Partridge and Red Junglefowl genome sequences highlights the importance of demography in genome evolution.</title>
        <authorList>
            <person name="Tiley G.P."/>
            <person name="Kimball R.T."/>
            <person name="Braun E.L."/>
            <person name="Burleigh J.G."/>
        </authorList>
    </citation>
    <scope>NUCLEOTIDE SEQUENCE [LARGE SCALE GENOMIC DNA]</scope>
    <source>
        <strain evidence="1">RTK389</strain>
        <tissue evidence="1">Blood</tissue>
    </source>
</reference>
<dbReference type="Proteomes" id="UP000237246">
    <property type="component" value="Unassembled WGS sequence"/>
</dbReference>
<protein>
    <submittedName>
        <fullName evidence="1">Uncharacterized protein</fullName>
    </submittedName>
</protein>
<evidence type="ECO:0000313" key="2">
    <source>
        <dbReference type="Proteomes" id="UP000237246"/>
    </source>
</evidence>
<feature type="non-terminal residue" evidence="1">
    <location>
        <position position="55"/>
    </location>
</feature>
<proteinExistence type="predicted"/>
<name>A0A2P4SCN3_BAMTH</name>
<evidence type="ECO:0000313" key="1">
    <source>
        <dbReference type="EMBL" id="POI21851.1"/>
    </source>
</evidence>
<keyword evidence="2" id="KW-1185">Reference proteome</keyword>
<organism evidence="1 2">
    <name type="scientific">Bambusicola thoracicus</name>
    <name type="common">Chinese bamboo-partridge</name>
    <name type="synonym">Perdix thoracica</name>
    <dbReference type="NCBI Taxonomy" id="9083"/>
    <lineage>
        <taxon>Eukaryota</taxon>
        <taxon>Metazoa</taxon>
        <taxon>Chordata</taxon>
        <taxon>Craniata</taxon>
        <taxon>Vertebrata</taxon>
        <taxon>Euteleostomi</taxon>
        <taxon>Archelosauria</taxon>
        <taxon>Archosauria</taxon>
        <taxon>Dinosauria</taxon>
        <taxon>Saurischia</taxon>
        <taxon>Theropoda</taxon>
        <taxon>Coelurosauria</taxon>
        <taxon>Aves</taxon>
        <taxon>Neognathae</taxon>
        <taxon>Galloanserae</taxon>
        <taxon>Galliformes</taxon>
        <taxon>Phasianidae</taxon>
        <taxon>Perdicinae</taxon>
        <taxon>Bambusicola</taxon>
    </lineage>
</organism>